<evidence type="ECO:0000256" key="1">
    <source>
        <dbReference type="ARBA" id="ARBA00004141"/>
    </source>
</evidence>
<keyword evidence="8" id="KW-1185">Reference proteome</keyword>
<proteinExistence type="inferred from homology"/>
<dbReference type="GO" id="GO:0005794">
    <property type="term" value="C:Golgi apparatus"/>
    <property type="evidence" value="ECO:0007669"/>
    <property type="project" value="TreeGrafter"/>
</dbReference>
<reference evidence="7" key="1">
    <citation type="submission" date="2020-10" db="EMBL/GenBank/DDBJ databases">
        <title>Unveiling of a novel bifunctional photoreceptor, Dualchrome1, isolated from a cosmopolitan green alga.</title>
        <authorList>
            <person name="Suzuki S."/>
            <person name="Kawachi M."/>
        </authorList>
    </citation>
    <scope>NUCLEOTIDE SEQUENCE</scope>
    <source>
        <strain evidence="7">NIES 2893</strain>
    </source>
</reference>
<name>A0A830HZV9_9CHLO</name>
<dbReference type="AlphaFoldDB" id="A0A830HZV9"/>
<comment type="subcellular location">
    <subcellularLocation>
        <location evidence="1 6">Membrane</location>
        <topology evidence="1 6">Multi-pass membrane protein</topology>
    </subcellularLocation>
</comment>
<dbReference type="GO" id="GO:0032472">
    <property type="term" value="P:Golgi calcium ion transport"/>
    <property type="evidence" value="ECO:0007669"/>
    <property type="project" value="TreeGrafter"/>
</dbReference>
<organism evidence="7 8">
    <name type="scientific">Pycnococcus provasolii</name>
    <dbReference type="NCBI Taxonomy" id="41880"/>
    <lineage>
        <taxon>Eukaryota</taxon>
        <taxon>Viridiplantae</taxon>
        <taxon>Chlorophyta</taxon>
        <taxon>Pseudoscourfieldiophyceae</taxon>
        <taxon>Pseudoscourfieldiales</taxon>
        <taxon>Pycnococcaceae</taxon>
        <taxon>Pycnococcus</taxon>
    </lineage>
</organism>
<dbReference type="EMBL" id="BNJQ01000032">
    <property type="protein sequence ID" value="GHP10981.1"/>
    <property type="molecule type" value="Genomic_DNA"/>
</dbReference>
<gene>
    <name evidence="7" type="ORF">PPROV_000971100</name>
</gene>
<evidence type="ECO:0000313" key="8">
    <source>
        <dbReference type="Proteomes" id="UP000660262"/>
    </source>
</evidence>
<dbReference type="PANTHER" id="PTHR12608:SF9">
    <property type="entry name" value="GDT1-LIKE PROTEIN 3"/>
    <property type="match status" value="1"/>
</dbReference>
<feature type="transmembrane region" description="Helical" evidence="6">
    <location>
        <begin position="198"/>
        <end position="215"/>
    </location>
</feature>
<protein>
    <recommendedName>
        <fullName evidence="6">GDT1 family protein</fullName>
    </recommendedName>
</protein>
<dbReference type="GO" id="GO:0015085">
    <property type="term" value="F:calcium ion transmembrane transporter activity"/>
    <property type="evidence" value="ECO:0007669"/>
    <property type="project" value="TreeGrafter"/>
</dbReference>
<dbReference type="Pfam" id="PF01169">
    <property type="entry name" value="GDT1"/>
    <property type="match status" value="2"/>
</dbReference>
<evidence type="ECO:0000256" key="5">
    <source>
        <dbReference type="ARBA" id="ARBA00023136"/>
    </source>
</evidence>
<sequence length="350" mass="37224">MAHSHAVVKRWRRRSTSLHINGALFISLLVASFFGNGGVLGTLTAGSSSASASAVVASASGVAAASSAVAGETKAGHLRLDPHLGVTGEHHDVVDLRHEGGDAATSTNKADAEKQQTDPFDLSDVNRLSDGFLSSFFMILVSELGDETFIIAAIMAMRNPRYVIYSAAMGALILMTILSTALGFVVPNLVNAQLVHHFATFLYTCFGIRLLYIAYRSSTGKDEGGGIQEEIEEVEEKLSDHSEGLPRTKSNKREAWRVLLSQFCTPIFLECFVLTFLAEWGDRSQIATITLAAHKSPVGVTLGAILGHAICTGLAVVGGRLVALRISQSTVAAVGGALFLVFAVHNFFFS</sequence>
<keyword evidence="5 6" id="KW-0472">Membrane</keyword>
<dbReference type="GO" id="GO:0032468">
    <property type="term" value="P:Golgi calcium ion homeostasis"/>
    <property type="evidence" value="ECO:0007669"/>
    <property type="project" value="TreeGrafter"/>
</dbReference>
<accession>A0A830HZV9</accession>
<dbReference type="OrthoDB" id="442680at2759"/>
<dbReference type="Proteomes" id="UP000660262">
    <property type="component" value="Unassembled WGS sequence"/>
</dbReference>
<dbReference type="InterPro" id="IPR001727">
    <property type="entry name" value="GDT1-like"/>
</dbReference>
<dbReference type="GO" id="GO:0016020">
    <property type="term" value="C:membrane"/>
    <property type="evidence" value="ECO:0007669"/>
    <property type="project" value="UniProtKB-SubCell"/>
</dbReference>
<evidence type="ECO:0000256" key="2">
    <source>
        <dbReference type="ARBA" id="ARBA00009190"/>
    </source>
</evidence>
<dbReference type="GO" id="GO:0005384">
    <property type="term" value="F:manganese ion transmembrane transporter activity"/>
    <property type="evidence" value="ECO:0007669"/>
    <property type="project" value="TreeGrafter"/>
</dbReference>
<evidence type="ECO:0000313" key="7">
    <source>
        <dbReference type="EMBL" id="GHP10981.1"/>
    </source>
</evidence>
<evidence type="ECO:0000256" key="6">
    <source>
        <dbReference type="RuleBase" id="RU365102"/>
    </source>
</evidence>
<dbReference type="PANTHER" id="PTHR12608">
    <property type="entry name" value="TRANSMEMBRANE PROTEIN HTP-1 RELATED"/>
    <property type="match status" value="1"/>
</dbReference>
<keyword evidence="3 6" id="KW-0812">Transmembrane</keyword>
<comment type="similarity">
    <text evidence="2 6">Belongs to the GDT1 family.</text>
</comment>
<keyword evidence="4 6" id="KW-1133">Transmembrane helix</keyword>
<comment type="caution">
    <text evidence="7">The sequence shown here is derived from an EMBL/GenBank/DDBJ whole genome shotgun (WGS) entry which is preliminary data.</text>
</comment>
<feature type="transmembrane region" description="Helical" evidence="6">
    <location>
        <begin position="330"/>
        <end position="349"/>
    </location>
</feature>
<feature type="transmembrane region" description="Helical" evidence="6">
    <location>
        <begin position="162"/>
        <end position="186"/>
    </location>
</feature>
<feature type="transmembrane region" description="Helical" evidence="6">
    <location>
        <begin position="298"/>
        <end position="318"/>
    </location>
</feature>
<feature type="transmembrane region" description="Helical" evidence="6">
    <location>
        <begin position="255"/>
        <end position="278"/>
    </location>
</feature>
<evidence type="ECO:0000256" key="3">
    <source>
        <dbReference type="ARBA" id="ARBA00022692"/>
    </source>
</evidence>
<evidence type="ECO:0000256" key="4">
    <source>
        <dbReference type="ARBA" id="ARBA00022989"/>
    </source>
</evidence>